<evidence type="ECO:0000313" key="1">
    <source>
        <dbReference type="EMBL" id="NGO51245.1"/>
    </source>
</evidence>
<dbReference type="Proteomes" id="UP001642900">
    <property type="component" value="Unassembled WGS sequence"/>
</dbReference>
<proteinExistence type="predicted"/>
<accession>A0A6G4W8Z8</accession>
<evidence type="ECO:0000313" key="2">
    <source>
        <dbReference type="Proteomes" id="UP001642900"/>
    </source>
</evidence>
<dbReference type="Pfam" id="PF10387">
    <property type="entry name" value="DUF2442"/>
    <property type="match status" value="1"/>
</dbReference>
<reference evidence="1 2" key="1">
    <citation type="submission" date="2020-02" db="EMBL/GenBank/DDBJ databases">
        <title>Genome sequence of strain CCNWXJ40-4.</title>
        <authorList>
            <person name="Gao J."/>
            <person name="Sun J."/>
        </authorList>
    </citation>
    <scope>NUCLEOTIDE SEQUENCE [LARGE SCALE GENOMIC DNA]</scope>
    <source>
        <strain evidence="1 2">CCNWXJ 40-4</strain>
    </source>
</reference>
<organism evidence="1 2">
    <name type="scientific">Allomesorhizobium camelthorni</name>
    <dbReference type="NCBI Taxonomy" id="475069"/>
    <lineage>
        <taxon>Bacteria</taxon>
        <taxon>Pseudomonadati</taxon>
        <taxon>Pseudomonadota</taxon>
        <taxon>Alphaproteobacteria</taxon>
        <taxon>Hyphomicrobiales</taxon>
        <taxon>Phyllobacteriaceae</taxon>
        <taxon>Allomesorhizobium</taxon>
    </lineage>
</organism>
<protein>
    <submittedName>
        <fullName evidence="1">DUF2442 domain-containing protein</fullName>
    </submittedName>
</protein>
<comment type="caution">
    <text evidence="1">The sequence shown here is derived from an EMBL/GenBank/DDBJ whole genome shotgun (WGS) entry which is preliminary data.</text>
</comment>
<sequence>MPTVDYSAYFETDEVRPVDAWCDETLVCVTLADARQIRAPLWWYPFLEKASSQDRTNIELMFDGVWWPVMDEGISVKSMALGWKMPGAKKPRKAA</sequence>
<dbReference type="InterPro" id="IPR018841">
    <property type="entry name" value="DUF2442"/>
</dbReference>
<dbReference type="AlphaFoldDB" id="A0A6G4W8Z8"/>
<keyword evidence="2" id="KW-1185">Reference proteome</keyword>
<dbReference type="EMBL" id="JAAKZF010000007">
    <property type="protein sequence ID" value="NGO51245.1"/>
    <property type="molecule type" value="Genomic_DNA"/>
</dbReference>
<dbReference type="Gene3D" id="3.30.2020.40">
    <property type="entry name" value="Uncharacterised protein PF10387, DUF2442"/>
    <property type="match status" value="1"/>
</dbReference>
<gene>
    <name evidence="1" type="ORF">G6N73_08625</name>
</gene>
<name>A0A6G4W8Z8_9HYPH</name>